<gene>
    <name evidence="2" type="ORF">MUCCIDRAFT_107894</name>
</gene>
<dbReference type="Gene3D" id="3.40.50.1820">
    <property type="entry name" value="alpha/beta hydrolase"/>
    <property type="match status" value="1"/>
</dbReference>
<evidence type="ECO:0000259" key="1">
    <source>
        <dbReference type="Pfam" id="PF00326"/>
    </source>
</evidence>
<dbReference type="EMBL" id="AMYB01000002">
    <property type="protein sequence ID" value="OAD07288.1"/>
    <property type="molecule type" value="Genomic_DNA"/>
</dbReference>
<comment type="caution">
    <text evidence="2">The sequence shown here is derived from an EMBL/GenBank/DDBJ whole genome shotgun (WGS) entry which is preliminary data.</text>
</comment>
<dbReference type="InterPro" id="IPR029058">
    <property type="entry name" value="AB_hydrolase_fold"/>
</dbReference>
<dbReference type="STRING" id="747725.A0A168P7I3"/>
<dbReference type="GO" id="GO:0006508">
    <property type="term" value="P:proteolysis"/>
    <property type="evidence" value="ECO:0007669"/>
    <property type="project" value="InterPro"/>
</dbReference>
<accession>A0A168P7I3</accession>
<protein>
    <recommendedName>
        <fullName evidence="1">Peptidase S9 prolyl oligopeptidase catalytic domain-containing protein</fullName>
    </recommendedName>
</protein>
<dbReference type="AlphaFoldDB" id="A0A168P7I3"/>
<sequence>MSTPHPFYDLETGLDYVLSKFDYLDGERVAGLGGSYGGFTANNWLNGRSNNEAVNIYSVPSFRI</sequence>
<evidence type="ECO:0000313" key="3">
    <source>
        <dbReference type="Proteomes" id="UP000077051"/>
    </source>
</evidence>
<dbReference type="OrthoDB" id="416344at2759"/>
<evidence type="ECO:0000313" key="2">
    <source>
        <dbReference type="EMBL" id="OAD07288.1"/>
    </source>
</evidence>
<reference evidence="2 3" key="1">
    <citation type="submission" date="2015-06" db="EMBL/GenBank/DDBJ databases">
        <title>Expansion of signal transduction pathways in fungi by whole-genome duplication.</title>
        <authorList>
            <consortium name="DOE Joint Genome Institute"/>
            <person name="Corrochano L.M."/>
            <person name="Kuo A."/>
            <person name="Marcet-Houben M."/>
            <person name="Polaino S."/>
            <person name="Salamov A."/>
            <person name="Villalobos J.M."/>
            <person name="Alvarez M.I."/>
            <person name="Avalos J."/>
            <person name="Benito E.P."/>
            <person name="Benoit I."/>
            <person name="Burger G."/>
            <person name="Camino L.P."/>
            <person name="Canovas D."/>
            <person name="Cerda-Olmedo E."/>
            <person name="Cheng J.-F."/>
            <person name="Dominguez A."/>
            <person name="Elias M."/>
            <person name="Eslava A.P."/>
            <person name="Glaser F."/>
            <person name="Grimwood J."/>
            <person name="Gutierrez G."/>
            <person name="Heitman J."/>
            <person name="Henrissat B."/>
            <person name="Iturriaga E.A."/>
            <person name="Lang B.F."/>
            <person name="Lavin J.L."/>
            <person name="Lee S."/>
            <person name="Li W."/>
            <person name="Lindquist E."/>
            <person name="Lopez-Garcia S."/>
            <person name="Luque E.M."/>
            <person name="Marcos A.T."/>
            <person name="Martin J."/>
            <person name="Mccluskey K."/>
            <person name="Medina H.R."/>
            <person name="Miralles-Duran A."/>
            <person name="Miyazaki A."/>
            <person name="Munoz-Torres E."/>
            <person name="Oguiza J.A."/>
            <person name="Ohm R."/>
            <person name="Olmedo M."/>
            <person name="Orejas M."/>
            <person name="Ortiz-Castellanos L."/>
            <person name="Pisabarro A.G."/>
            <person name="Rodriguez-Romero J."/>
            <person name="Ruiz-Herrera J."/>
            <person name="Ruiz-Vazquez R."/>
            <person name="Sanz C."/>
            <person name="Schackwitz W."/>
            <person name="Schmutz J."/>
            <person name="Shahriari M."/>
            <person name="Shelest E."/>
            <person name="Silva-Franco F."/>
            <person name="Soanes D."/>
            <person name="Syed K."/>
            <person name="Tagua V.G."/>
            <person name="Talbot N.J."/>
            <person name="Thon M."/>
            <person name="De Vries R.P."/>
            <person name="Wiebenga A."/>
            <person name="Yadav J.S."/>
            <person name="Braun E.L."/>
            <person name="Baker S."/>
            <person name="Garre V."/>
            <person name="Horwitz B."/>
            <person name="Torres-Martinez S."/>
            <person name="Idnurm A."/>
            <person name="Herrera-Estrella A."/>
            <person name="Gabaldon T."/>
            <person name="Grigoriev I.V."/>
        </authorList>
    </citation>
    <scope>NUCLEOTIDE SEQUENCE [LARGE SCALE GENOMIC DNA]</scope>
    <source>
        <strain evidence="2 3">CBS 277.49</strain>
    </source>
</reference>
<dbReference type="Proteomes" id="UP000077051">
    <property type="component" value="Unassembled WGS sequence"/>
</dbReference>
<proteinExistence type="predicted"/>
<feature type="domain" description="Peptidase S9 prolyl oligopeptidase catalytic" evidence="1">
    <location>
        <begin position="6"/>
        <end position="50"/>
    </location>
</feature>
<dbReference type="SUPFAM" id="SSF53474">
    <property type="entry name" value="alpha/beta-Hydrolases"/>
    <property type="match status" value="1"/>
</dbReference>
<keyword evidence="3" id="KW-1185">Reference proteome</keyword>
<dbReference type="Pfam" id="PF00326">
    <property type="entry name" value="Peptidase_S9"/>
    <property type="match status" value="1"/>
</dbReference>
<dbReference type="GO" id="GO:0008236">
    <property type="term" value="F:serine-type peptidase activity"/>
    <property type="evidence" value="ECO:0007669"/>
    <property type="project" value="InterPro"/>
</dbReference>
<dbReference type="InterPro" id="IPR001375">
    <property type="entry name" value="Peptidase_S9_cat"/>
</dbReference>
<name>A0A168P7I3_MUCCL</name>
<organism evidence="2 3">
    <name type="scientific">Mucor lusitanicus CBS 277.49</name>
    <dbReference type="NCBI Taxonomy" id="747725"/>
    <lineage>
        <taxon>Eukaryota</taxon>
        <taxon>Fungi</taxon>
        <taxon>Fungi incertae sedis</taxon>
        <taxon>Mucoromycota</taxon>
        <taxon>Mucoromycotina</taxon>
        <taxon>Mucoromycetes</taxon>
        <taxon>Mucorales</taxon>
        <taxon>Mucorineae</taxon>
        <taxon>Mucoraceae</taxon>
        <taxon>Mucor</taxon>
    </lineage>
</organism>
<dbReference type="VEuPathDB" id="FungiDB:MUCCIDRAFT_107894"/>